<keyword evidence="1" id="KW-0175">Coiled coil</keyword>
<gene>
    <name evidence="3" type="ORF">A2W52_02915</name>
</gene>
<dbReference type="AlphaFoldDB" id="A0A1G2MDI3"/>
<evidence type="ECO:0000313" key="4">
    <source>
        <dbReference type="Proteomes" id="UP000176493"/>
    </source>
</evidence>
<sequence>MKNKLLVAVLASVFAVSASASTALAVSLDTGASASANASVGLKTQFADIRDRFEFRMKRLQEQTERLQTRLEARFEERIAKVESKFEKKEEKKENHATSTPLFMIEIGGRSNAVMRGAVLSNGTSTLSVKSWGGPWTVNVASTTIINSENHLISDIHVGDYVGIKGKVSTTSDFTIDARLIRDRTR</sequence>
<dbReference type="EMBL" id="MHRJ01000049">
    <property type="protein sequence ID" value="OHA21209.1"/>
    <property type="molecule type" value="Genomic_DNA"/>
</dbReference>
<organism evidence="3 4">
    <name type="scientific">Candidatus Taylorbacteria bacterium RIFCSPHIGHO2_02_49_25</name>
    <dbReference type="NCBI Taxonomy" id="1802305"/>
    <lineage>
        <taxon>Bacteria</taxon>
        <taxon>Candidatus Tayloriibacteriota</taxon>
    </lineage>
</organism>
<dbReference type="Proteomes" id="UP000176493">
    <property type="component" value="Unassembled WGS sequence"/>
</dbReference>
<evidence type="ECO:0008006" key="5">
    <source>
        <dbReference type="Google" id="ProtNLM"/>
    </source>
</evidence>
<proteinExistence type="predicted"/>
<comment type="caution">
    <text evidence="3">The sequence shown here is derived from an EMBL/GenBank/DDBJ whole genome shotgun (WGS) entry which is preliminary data.</text>
</comment>
<feature type="coiled-coil region" evidence="1">
    <location>
        <begin position="50"/>
        <end position="92"/>
    </location>
</feature>
<evidence type="ECO:0000256" key="2">
    <source>
        <dbReference type="SAM" id="SignalP"/>
    </source>
</evidence>
<feature type="signal peptide" evidence="2">
    <location>
        <begin position="1"/>
        <end position="25"/>
    </location>
</feature>
<keyword evidence="2" id="KW-0732">Signal</keyword>
<protein>
    <recommendedName>
        <fullName evidence="5">DUF5666 domain-containing protein</fullName>
    </recommendedName>
</protein>
<feature type="chain" id="PRO_5009583652" description="DUF5666 domain-containing protein" evidence="2">
    <location>
        <begin position="26"/>
        <end position="186"/>
    </location>
</feature>
<evidence type="ECO:0000313" key="3">
    <source>
        <dbReference type="EMBL" id="OHA21209.1"/>
    </source>
</evidence>
<accession>A0A1G2MDI3</accession>
<evidence type="ECO:0000256" key="1">
    <source>
        <dbReference type="SAM" id="Coils"/>
    </source>
</evidence>
<reference evidence="3 4" key="1">
    <citation type="journal article" date="2016" name="Nat. Commun.">
        <title>Thousands of microbial genomes shed light on interconnected biogeochemical processes in an aquifer system.</title>
        <authorList>
            <person name="Anantharaman K."/>
            <person name="Brown C.T."/>
            <person name="Hug L.A."/>
            <person name="Sharon I."/>
            <person name="Castelle C.J."/>
            <person name="Probst A.J."/>
            <person name="Thomas B.C."/>
            <person name="Singh A."/>
            <person name="Wilkins M.J."/>
            <person name="Karaoz U."/>
            <person name="Brodie E.L."/>
            <person name="Williams K.H."/>
            <person name="Hubbard S.S."/>
            <person name="Banfield J.F."/>
        </authorList>
    </citation>
    <scope>NUCLEOTIDE SEQUENCE [LARGE SCALE GENOMIC DNA]</scope>
</reference>
<name>A0A1G2MDI3_9BACT</name>